<dbReference type="PROSITE" id="PS51462">
    <property type="entry name" value="NUDIX"/>
    <property type="match status" value="1"/>
</dbReference>
<dbReference type="OrthoDB" id="10259236at2759"/>
<dbReference type="Pfam" id="PF00293">
    <property type="entry name" value="NUDIX"/>
    <property type="match status" value="1"/>
</dbReference>
<evidence type="ECO:0000313" key="5">
    <source>
        <dbReference type="Proteomes" id="UP000076798"/>
    </source>
</evidence>
<proteinExistence type="inferred from homology"/>
<protein>
    <recommendedName>
        <fullName evidence="3">Nudix hydrolase domain-containing protein</fullName>
    </recommendedName>
</protein>
<comment type="similarity">
    <text evidence="2">Belongs to the Nudix hydrolase family.</text>
</comment>
<dbReference type="PROSITE" id="PS00893">
    <property type="entry name" value="NUDIX_BOX"/>
    <property type="match status" value="1"/>
</dbReference>
<dbReference type="SUPFAM" id="SSF55811">
    <property type="entry name" value="Nudix"/>
    <property type="match status" value="1"/>
</dbReference>
<dbReference type="Gene3D" id="3.90.79.10">
    <property type="entry name" value="Nucleoside Triphosphate Pyrophosphohydrolase"/>
    <property type="match status" value="1"/>
</dbReference>
<gene>
    <name evidence="4" type="ORF">SISSUDRAFT_1116073</name>
</gene>
<evidence type="ECO:0000256" key="2">
    <source>
        <dbReference type="RuleBase" id="RU003476"/>
    </source>
</evidence>
<evidence type="ECO:0000259" key="3">
    <source>
        <dbReference type="PROSITE" id="PS51462"/>
    </source>
</evidence>
<dbReference type="Proteomes" id="UP000076798">
    <property type="component" value="Unassembled WGS sequence"/>
</dbReference>
<dbReference type="PANTHER" id="PTHR21340:SF0">
    <property type="entry name" value="BIS(5'-NUCLEOSYL)-TETRAPHOSPHATASE [ASYMMETRICAL]"/>
    <property type="match status" value="1"/>
</dbReference>
<dbReference type="PRINTS" id="PR00502">
    <property type="entry name" value="NUDIXFAMILY"/>
</dbReference>
<dbReference type="GO" id="GO:0006754">
    <property type="term" value="P:ATP biosynthetic process"/>
    <property type="evidence" value="ECO:0007669"/>
    <property type="project" value="TreeGrafter"/>
</dbReference>
<dbReference type="GO" id="GO:0006167">
    <property type="term" value="P:AMP biosynthetic process"/>
    <property type="evidence" value="ECO:0007669"/>
    <property type="project" value="TreeGrafter"/>
</dbReference>
<dbReference type="STRING" id="1314776.A0A166IHR7"/>
<dbReference type="EMBL" id="KV428006">
    <property type="protein sequence ID" value="KZT43755.1"/>
    <property type="molecule type" value="Genomic_DNA"/>
</dbReference>
<dbReference type="InterPro" id="IPR051325">
    <property type="entry name" value="Nudix_hydrolase_domain"/>
</dbReference>
<name>A0A166IHR7_9AGAM</name>
<dbReference type="InterPro" id="IPR020476">
    <property type="entry name" value="Nudix_hydrolase"/>
</dbReference>
<keyword evidence="1 2" id="KW-0378">Hydrolase</keyword>
<dbReference type="PANTHER" id="PTHR21340">
    <property type="entry name" value="DIADENOSINE 5,5-P1,P4-TETRAPHOSPHATE PYROPHOSPHOHYDROLASE MUTT"/>
    <property type="match status" value="1"/>
</dbReference>
<evidence type="ECO:0000313" key="4">
    <source>
        <dbReference type="EMBL" id="KZT43755.1"/>
    </source>
</evidence>
<dbReference type="AlphaFoldDB" id="A0A166IHR7"/>
<dbReference type="InterPro" id="IPR015797">
    <property type="entry name" value="NUDIX_hydrolase-like_dom_sf"/>
</dbReference>
<keyword evidence="5" id="KW-1185">Reference proteome</keyword>
<accession>A0A166IHR7</accession>
<feature type="domain" description="Nudix hydrolase" evidence="3">
    <location>
        <begin position="13"/>
        <end position="170"/>
    </location>
</feature>
<organism evidence="4 5">
    <name type="scientific">Sistotremastrum suecicum HHB10207 ss-3</name>
    <dbReference type="NCBI Taxonomy" id="1314776"/>
    <lineage>
        <taxon>Eukaryota</taxon>
        <taxon>Fungi</taxon>
        <taxon>Dikarya</taxon>
        <taxon>Basidiomycota</taxon>
        <taxon>Agaricomycotina</taxon>
        <taxon>Agaricomycetes</taxon>
        <taxon>Sistotremastrales</taxon>
        <taxon>Sistotremastraceae</taxon>
        <taxon>Sistotremastrum</taxon>
    </lineage>
</organism>
<dbReference type="GO" id="GO:0004081">
    <property type="term" value="F:bis(5'-nucleosyl)-tetraphosphatase (asymmetrical) activity"/>
    <property type="evidence" value="ECO:0007669"/>
    <property type="project" value="TreeGrafter"/>
</dbReference>
<dbReference type="InterPro" id="IPR000086">
    <property type="entry name" value="NUDIX_hydrolase_dom"/>
</dbReference>
<dbReference type="InterPro" id="IPR020084">
    <property type="entry name" value="NUDIX_hydrolase_CS"/>
</dbReference>
<sequence>MPAPTTTTIFSENFIISAGSILFRRAPGKTEICILRYLTKDEWLLPKGRKDEGETLEEAALRETYEETGYRCTILPVDLVTRAPPFGVDMEDQPRLAQATKEPFAVQTRKAKDGGSKFIWWFVSEVTNSKQEHGTQTESEHFEAVFFDAPEAIQKLTFPADQDLARRAYELVTASNTPLLEKANR</sequence>
<evidence type="ECO:0000256" key="1">
    <source>
        <dbReference type="ARBA" id="ARBA00022801"/>
    </source>
</evidence>
<reference evidence="4 5" key="1">
    <citation type="journal article" date="2016" name="Mol. Biol. Evol.">
        <title>Comparative Genomics of Early-Diverging Mushroom-Forming Fungi Provides Insights into the Origins of Lignocellulose Decay Capabilities.</title>
        <authorList>
            <person name="Nagy L.G."/>
            <person name="Riley R."/>
            <person name="Tritt A."/>
            <person name="Adam C."/>
            <person name="Daum C."/>
            <person name="Floudas D."/>
            <person name="Sun H."/>
            <person name="Yadav J.S."/>
            <person name="Pangilinan J."/>
            <person name="Larsson K.H."/>
            <person name="Matsuura K."/>
            <person name="Barry K."/>
            <person name="Labutti K."/>
            <person name="Kuo R."/>
            <person name="Ohm R.A."/>
            <person name="Bhattacharya S.S."/>
            <person name="Shirouzu T."/>
            <person name="Yoshinaga Y."/>
            <person name="Martin F.M."/>
            <person name="Grigoriev I.V."/>
            <person name="Hibbett D.S."/>
        </authorList>
    </citation>
    <scope>NUCLEOTIDE SEQUENCE [LARGE SCALE GENOMIC DNA]</scope>
    <source>
        <strain evidence="4 5">HHB10207 ss-3</strain>
    </source>
</reference>